<dbReference type="EC" id="2.3.2.6" evidence="4"/>
<sequence length="245" mass="27951">MILVHAEPPVYYLNPQHVAFPDPLQGAGDEPIAIGGSLLPHWLLHAYRSGIFPWFSEDGLPYWYSPDPRMILPLTELSISRSTRKFLRRSTWEIRFDTHFIQIISQCANTLRPGQKGTWISEDFIDAYSRLHDMGYGHCVGVYENGLLIGGLYGLSLGKVFFGESMFSQRDNASKTAMIALVKHLRAWGFDFVDCQIPSEHLKHLGAQEVSRRQYFRLLEQSLEEVDRVGKWNVICHASELITGL</sequence>
<dbReference type="EMBL" id="CP002432">
    <property type="protein sequence ID" value="ADU65606.1"/>
    <property type="molecule type" value="Genomic_DNA"/>
</dbReference>
<dbReference type="NCBIfam" id="TIGR00667">
    <property type="entry name" value="aat"/>
    <property type="match status" value="1"/>
</dbReference>
<organism evidence="5 6">
    <name type="scientific">Desulfurispirillum indicum (strain ATCC BAA-1389 / DSM 22839 / S5)</name>
    <dbReference type="NCBI Taxonomy" id="653733"/>
    <lineage>
        <taxon>Bacteria</taxon>
        <taxon>Pseudomonadati</taxon>
        <taxon>Chrysiogenota</taxon>
        <taxon>Chrysiogenia</taxon>
        <taxon>Chrysiogenales</taxon>
        <taxon>Chrysiogenaceae</taxon>
        <taxon>Desulfurispirillum</taxon>
    </lineage>
</organism>
<dbReference type="HAMAP" id="MF_00688">
    <property type="entry name" value="Leu_Phe_trans"/>
    <property type="match status" value="1"/>
</dbReference>
<dbReference type="InterPro" id="IPR016181">
    <property type="entry name" value="Acyl_CoA_acyltransferase"/>
</dbReference>
<keyword evidence="6" id="KW-1185">Reference proteome</keyword>
<dbReference type="InterPro" id="IPR004616">
    <property type="entry name" value="Leu/Phe-tRNA_Trfase"/>
</dbReference>
<protein>
    <recommendedName>
        <fullName evidence="4">Leucyl/phenylalanyl-tRNA--protein transferase</fullName>
        <ecNumber evidence="4">2.3.2.6</ecNumber>
    </recommendedName>
    <alternativeName>
        <fullName evidence="4">L/F-transferase</fullName>
    </alternativeName>
    <alternativeName>
        <fullName evidence="4">Leucyltransferase</fullName>
    </alternativeName>
    <alternativeName>
        <fullName evidence="4">Phenyalanyltransferase</fullName>
    </alternativeName>
</protein>
<comment type="catalytic activity">
    <reaction evidence="4">
        <text>L-phenylalanyl-tRNA(Phe) + an N-terminal L-alpha-aminoacyl-[protein] = an N-terminal L-phenylalanyl-L-alpha-aminoacyl-[protein] + tRNA(Phe)</text>
        <dbReference type="Rhea" id="RHEA:43632"/>
        <dbReference type="Rhea" id="RHEA-COMP:9668"/>
        <dbReference type="Rhea" id="RHEA-COMP:9699"/>
        <dbReference type="Rhea" id="RHEA-COMP:10636"/>
        <dbReference type="Rhea" id="RHEA-COMP:10637"/>
        <dbReference type="ChEBI" id="CHEBI:78442"/>
        <dbReference type="ChEBI" id="CHEBI:78531"/>
        <dbReference type="ChEBI" id="CHEBI:78597"/>
        <dbReference type="ChEBI" id="CHEBI:83561"/>
        <dbReference type="EC" id="2.3.2.6"/>
    </reaction>
</comment>
<dbReference type="FunCoup" id="E6W2M2">
    <property type="interactions" value="252"/>
</dbReference>
<keyword evidence="2 4" id="KW-0808">Transferase</keyword>
<dbReference type="Gene3D" id="3.30.70.3550">
    <property type="entry name" value="Leucyl/phenylalanyl-tRNA-protein transferase, N-terminal domain"/>
    <property type="match status" value="1"/>
</dbReference>
<name>E6W2M2_DESIS</name>
<evidence type="ECO:0000256" key="1">
    <source>
        <dbReference type="ARBA" id="ARBA00022490"/>
    </source>
</evidence>
<dbReference type="InterPro" id="IPR042203">
    <property type="entry name" value="Leu/Phe-tRNA_Trfase_C"/>
</dbReference>
<comment type="subcellular location">
    <subcellularLocation>
        <location evidence="4">Cytoplasm</location>
    </subcellularLocation>
</comment>
<dbReference type="PANTHER" id="PTHR30098:SF2">
    <property type="entry name" value="LEUCYL_PHENYLALANYL-TRNA--PROTEIN TRANSFERASE"/>
    <property type="match status" value="1"/>
</dbReference>
<keyword evidence="1 4" id="KW-0963">Cytoplasm</keyword>
<dbReference type="Proteomes" id="UP000002572">
    <property type="component" value="Chromosome"/>
</dbReference>
<dbReference type="GO" id="GO:0005737">
    <property type="term" value="C:cytoplasm"/>
    <property type="evidence" value="ECO:0007669"/>
    <property type="project" value="UniProtKB-SubCell"/>
</dbReference>
<dbReference type="GO" id="GO:0030163">
    <property type="term" value="P:protein catabolic process"/>
    <property type="evidence" value="ECO:0007669"/>
    <property type="project" value="UniProtKB-UniRule"/>
</dbReference>
<dbReference type="OrthoDB" id="9790282at2"/>
<dbReference type="Pfam" id="PF03588">
    <property type="entry name" value="Leu_Phe_trans"/>
    <property type="match status" value="1"/>
</dbReference>
<dbReference type="Gene3D" id="3.40.630.70">
    <property type="entry name" value="Leucyl/phenylalanyl-tRNA-protein transferase, C-terminal domain"/>
    <property type="match status" value="1"/>
</dbReference>
<comment type="similarity">
    <text evidence="4">Belongs to the L/F-transferase family.</text>
</comment>
<comment type="catalytic activity">
    <reaction evidence="4">
        <text>N-terminal L-lysyl-[protein] + L-leucyl-tRNA(Leu) = N-terminal L-leucyl-L-lysyl-[protein] + tRNA(Leu) + H(+)</text>
        <dbReference type="Rhea" id="RHEA:12340"/>
        <dbReference type="Rhea" id="RHEA-COMP:9613"/>
        <dbReference type="Rhea" id="RHEA-COMP:9622"/>
        <dbReference type="Rhea" id="RHEA-COMP:12670"/>
        <dbReference type="Rhea" id="RHEA-COMP:12671"/>
        <dbReference type="ChEBI" id="CHEBI:15378"/>
        <dbReference type="ChEBI" id="CHEBI:65249"/>
        <dbReference type="ChEBI" id="CHEBI:78442"/>
        <dbReference type="ChEBI" id="CHEBI:78494"/>
        <dbReference type="ChEBI" id="CHEBI:133043"/>
        <dbReference type="EC" id="2.3.2.6"/>
    </reaction>
</comment>
<dbReference type="InParanoid" id="E6W2M2"/>
<dbReference type="SUPFAM" id="SSF55729">
    <property type="entry name" value="Acyl-CoA N-acyltransferases (Nat)"/>
    <property type="match status" value="1"/>
</dbReference>
<dbReference type="HOGENOM" id="CLU_075045_0_0_0"/>
<gene>
    <name evidence="4" type="primary">aat</name>
    <name evidence="5" type="ordered locus">Selin_0866</name>
</gene>
<dbReference type="eggNOG" id="COG2360">
    <property type="taxonomic scope" value="Bacteria"/>
</dbReference>
<proteinExistence type="inferred from homology"/>
<evidence type="ECO:0000256" key="4">
    <source>
        <dbReference type="HAMAP-Rule" id="MF_00688"/>
    </source>
</evidence>
<evidence type="ECO:0000313" key="5">
    <source>
        <dbReference type="EMBL" id="ADU65606.1"/>
    </source>
</evidence>
<reference evidence="5 6" key="1">
    <citation type="submission" date="2010-12" db="EMBL/GenBank/DDBJ databases">
        <title>Complete sequence of Desulfurispirillum indicum S5.</title>
        <authorList>
            <consortium name="US DOE Joint Genome Institute"/>
            <person name="Lucas S."/>
            <person name="Copeland A."/>
            <person name="Lapidus A."/>
            <person name="Cheng J.-F."/>
            <person name="Goodwin L."/>
            <person name="Pitluck S."/>
            <person name="Chertkov O."/>
            <person name="Held B."/>
            <person name="Detter J.C."/>
            <person name="Han C."/>
            <person name="Tapia R."/>
            <person name="Land M."/>
            <person name="Hauser L."/>
            <person name="Kyrpides N."/>
            <person name="Ivanova N."/>
            <person name="Mikhailova N."/>
            <person name="Haggblom M."/>
            <person name="Rauschenbach I."/>
            <person name="Bini E."/>
            <person name="Woyke T."/>
        </authorList>
    </citation>
    <scope>NUCLEOTIDE SEQUENCE [LARGE SCALE GENOMIC DNA]</scope>
    <source>
        <strain evidence="6">ATCC BAA-1389 / DSM 22839 / S5</strain>
    </source>
</reference>
<dbReference type="GO" id="GO:0008914">
    <property type="term" value="F:leucyl-tRNA--protein transferase activity"/>
    <property type="evidence" value="ECO:0007669"/>
    <property type="project" value="UniProtKB-UniRule"/>
</dbReference>
<dbReference type="STRING" id="653733.Selin_0866"/>
<dbReference type="RefSeq" id="WP_013505492.1">
    <property type="nucleotide sequence ID" value="NC_014836.1"/>
</dbReference>
<keyword evidence="3 4" id="KW-0012">Acyltransferase</keyword>
<dbReference type="PANTHER" id="PTHR30098">
    <property type="entry name" value="LEUCYL/PHENYLALANYL-TRNA--PROTEIN TRANSFERASE"/>
    <property type="match status" value="1"/>
</dbReference>
<evidence type="ECO:0000313" key="6">
    <source>
        <dbReference type="Proteomes" id="UP000002572"/>
    </source>
</evidence>
<comment type="function">
    <text evidence="4">Functions in the N-end rule pathway of protein degradation where it conjugates Leu, Phe and, less efficiently, Met from aminoacyl-tRNAs to the N-termini of proteins containing an N-terminal arginine or lysine.</text>
</comment>
<accession>E6W2M2</accession>
<comment type="catalytic activity">
    <reaction evidence="4">
        <text>N-terminal L-arginyl-[protein] + L-leucyl-tRNA(Leu) = N-terminal L-leucyl-L-arginyl-[protein] + tRNA(Leu) + H(+)</text>
        <dbReference type="Rhea" id="RHEA:50416"/>
        <dbReference type="Rhea" id="RHEA-COMP:9613"/>
        <dbReference type="Rhea" id="RHEA-COMP:9622"/>
        <dbReference type="Rhea" id="RHEA-COMP:12672"/>
        <dbReference type="Rhea" id="RHEA-COMP:12673"/>
        <dbReference type="ChEBI" id="CHEBI:15378"/>
        <dbReference type="ChEBI" id="CHEBI:64719"/>
        <dbReference type="ChEBI" id="CHEBI:78442"/>
        <dbReference type="ChEBI" id="CHEBI:78494"/>
        <dbReference type="ChEBI" id="CHEBI:133044"/>
        <dbReference type="EC" id="2.3.2.6"/>
    </reaction>
</comment>
<dbReference type="InterPro" id="IPR042221">
    <property type="entry name" value="Leu/Phe-tRNA_Trfase_N"/>
</dbReference>
<evidence type="ECO:0000256" key="2">
    <source>
        <dbReference type="ARBA" id="ARBA00022679"/>
    </source>
</evidence>
<dbReference type="AlphaFoldDB" id="E6W2M2"/>
<evidence type="ECO:0000256" key="3">
    <source>
        <dbReference type="ARBA" id="ARBA00023315"/>
    </source>
</evidence>
<dbReference type="KEGG" id="din:Selin_0866"/>